<gene>
    <name evidence="3" type="ORF">K402DRAFT_381389</name>
</gene>
<evidence type="ECO:0000313" key="4">
    <source>
        <dbReference type="Proteomes" id="UP000800041"/>
    </source>
</evidence>
<keyword evidence="4" id="KW-1185">Reference proteome</keyword>
<dbReference type="Gene3D" id="3.40.50.720">
    <property type="entry name" value="NAD(P)-binding Rossmann-like Domain"/>
    <property type="match status" value="1"/>
</dbReference>
<dbReference type="InterPro" id="IPR015814">
    <property type="entry name" value="Pgluconate_DH_NAD-bd_C"/>
</dbReference>
<evidence type="ECO:0000256" key="1">
    <source>
        <dbReference type="SAM" id="MobiDB-lite"/>
    </source>
</evidence>
<feature type="region of interest" description="Disordered" evidence="1">
    <location>
        <begin position="141"/>
        <end position="171"/>
    </location>
</feature>
<evidence type="ECO:0000313" key="3">
    <source>
        <dbReference type="EMBL" id="KAF1984214.1"/>
    </source>
</evidence>
<dbReference type="OrthoDB" id="9988102at2759"/>
<reference evidence="3" key="1">
    <citation type="journal article" date="2020" name="Stud. Mycol.">
        <title>101 Dothideomycetes genomes: a test case for predicting lifestyles and emergence of pathogens.</title>
        <authorList>
            <person name="Haridas S."/>
            <person name="Albert R."/>
            <person name="Binder M."/>
            <person name="Bloem J."/>
            <person name="Labutti K."/>
            <person name="Salamov A."/>
            <person name="Andreopoulos B."/>
            <person name="Baker S."/>
            <person name="Barry K."/>
            <person name="Bills G."/>
            <person name="Bluhm B."/>
            <person name="Cannon C."/>
            <person name="Castanera R."/>
            <person name="Culley D."/>
            <person name="Daum C."/>
            <person name="Ezra D."/>
            <person name="Gonzalez J."/>
            <person name="Henrissat B."/>
            <person name="Kuo A."/>
            <person name="Liang C."/>
            <person name="Lipzen A."/>
            <person name="Lutzoni F."/>
            <person name="Magnuson J."/>
            <person name="Mondo S."/>
            <person name="Nolan M."/>
            <person name="Ohm R."/>
            <person name="Pangilinan J."/>
            <person name="Park H.-J."/>
            <person name="Ramirez L."/>
            <person name="Alfaro M."/>
            <person name="Sun H."/>
            <person name="Tritt A."/>
            <person name="Yoshinaga Y."/>
            <person name="Zwiers L.-H."/>
            <person name="Turgeon B."/>
            <person name="Goodwin S."/>
            <person name="Spatafora J."/>
            <person name="Crous P."/>
            <person name="Grigoriev I."/>
        </authorList>
    </citation>
    <scope>NUCLEOTIDE SEQUENCE</scope>
    <source>
        <strain evidence="3">CBS 113979</strain>
    </source>
</reference>
<dbReference type="SUPFAM" id="SSF48179">
    <property type="entry name" value="6-phosphogluconate dehydrogenase C-terminal domain-like"/>
    <property type="match status" value="1"/>
</dbReference>
<evidence type="ECO:0000259" key="2">
    <source>
        <dbReference type="Pfam" id="PF09130"/>
    </source>
</evidence>
<dbReference type="SUPFAM" id="SSF51735">
    <property type="entry name" value="NAD(P)-binding Rossmann-fold domains"/>
    <property type="match status" value="1"/>
</dbReference>
<dbReference type="Proteomes" id="UP000800041">
    <property type="component" value="Unassembled WGS sequence"/>
</dbReference>
<dbReference type="InterPro" id="IPR013328">
    <property type="entry name" value="6PGD_dom2"/>
</dbReference>
<name>A0A6G1GTT4_9PEZI</name>
<dbReference type="Pfam" id="PF09130">
    <property type="entry name" value="DUF1932"/>
    <property type="match status" value="1"/>
</dbReference>
<dbReference type="EMBL" id="ML977169">
    <property type="protein sequence ID" value="KAF1984214.1"/>
    <property type="molecule type" value="Genomic_DNA"/>
</dbReference>
<accession>A0A6G1GTT4</accession>
<dbReference type="AlphaFoldDB" id="A0A6G1GTT4"/>
<dbReference type="InterPro" id="IPR008927">
    <property type="entry name" value="6-PGluconate_DH-like_C_sf"/>
</dbReference>
<dbReference type="Gene3D" id="1.10.1040.10">
    <property type="entry name" value="N-(1-d-carboxylethyl)-l-norvaline Dehydrogenase, domain 2"/>
    <property type="match status" value="1"/>
</dbReference>
<feature type="domain" description="Phosphogluconate dehydrogenase NAD-binding putative C-terminal" evidence="2">
    <location>
        <begin position="229"/>
        <end position="306"/>
    </location>
</feature>
<proteinExistence type="predicted"/>
<protein>
    <submittedName>
        <fullName evidence="3">6-phosphogluconate dehydrogenase C-terminal domain-like protein</fullName>
    </submittedName>
</protein>
<dbReference type="InterPro" id="IPR036291">
    <property type="entry name" value="NAD(P)-bd_dom_sf"/>
</dbReference>
<sequence>MAAPKPPTTIAILSIGDMGLGVAKLLRYHNYRVLTNLAGRSPATRIRAESASIELVDTDEELLSEAQYILSIVPPRDARATAERIVAASLKLAGKDSEAQKQKEPVYYLDLNAISPSSVRAIGDRFQEQCGERIRFVDGGIIGGPPRLANPNPSSSPSREGGDETKPQWTVPSIPLSGPYSNLLNPTLAATLKATSLSLEIGAASGLKCCFAALTKGTTALAILSFSTAARLGVLPALRSHLQTYSPRTKEQVEKSLVGMSPKAYRWVAEMREIGGCFGEEGGWDNVGEGEAGSVFQGIADVYKFVADGTVLGEERVEKRVRGLTAEEVAEAVKEGLEKVPVD</sequence>
<organism evidence="3 4">
    <name type="scientific">Aulographum hederae CBS 113979</name>
    <dbReference type="NCBI Taxonomy" id="1176131"/>
    <lineage>
        <taxon>Eukaryota</taxon>
        <taxon>Fungi</taxon>
        <taxon>Dikarya</taxon>
        <taxon>Ascomycota</taxon>
        <taxon>Pezizomycotina</taxon>
        <taxon>Dothideomycetes</taxon>
        <taxon>Pleosporomycetidae</taxon>
        <taxon>Aulographales</taxon>
        <taxon>Aulographaceae</taxon>
    </lineage>
</organism>